<dbReference type="InterPro" id="IPR003443">
    <property type="entry name" value="IL-15/IL-21_fam"/>
</dbReference>
<dbReference type="GO" id="GO:0042119">
    <property type="term" value="P:neutrophil activation"/>
    <property type="evidence" value="ECO:0007669"/>
    <property type="project" value="TreeGrafter"/>
</dbReference>
<dbReference type="GeneTree" id="ENSGT00390000016264"/>
<organism evidence="8 9">
    <name type="scientific">Anas platyrhynchos platyrhynchos</name>
    <name type="common">Northern mallard</name>
    <dbReference type="NCBI Taxonomy" id="8840"/>
    <lineage>
        <taxon>Eukaryota</taxon>
        <taxon>Metazoa</taxon>
        <taxon>Chordata</taxon>
        <taxon>Craniata</taxon>
        <taxon>Vertebrata</taxon>
        <taxon>Euteleostomi</taxon>
        <taxon>Archelosauria</taxon>
        <taxon>Archosauria</taxon>
        <taxon>Dinosauria</taxon>
        <taxon>Saurischia</taxon>
        <taxon>Theropoda</taxon>
        <taxon>Coelurosauria</taxon>
        <taxon>Aves</taxon>
        <taxon>Neognathae</taxon>
        <taxon>Galloanserae</taxon>
        <taxon>Anseriformes</taxon>
        <taxon>Anatidae</taxon>
        <taxon>Anatinae</taxon>
        <taxon>Anas</taxon>
    </lineage>
</organism>
<dbReference type="PRINTS" id="PR01930">
    <property type="entry name" value="INTRLEUKIN15"/>
</dbReference>
<evidence type="ECO:0000313" key="8">
    <source>
        <dbReference type="Ensembl" id="ENSAPLP00000019031.1"/>
    </source>
</evidence>
<reference evidence="8" key="2">
    <citation type="submission" date="2025-08" db="UniProtKB">
        <authorList>
            <consortium name="Ensembl"/>
        </authorList>
    </citation>
    <scope>IDENTIFICATION</scope>
</reference>
<accession>A0A493SZU5</accession>
<dbReference type="GO" id="GO:0005125">
    <property type="term" value="F:cytokine activity"/>
    <property type="evidence" value="ECO:0007669"/>
    <property type="project" value="UniProtKB-KW"/>
</dbReference>
<dbReference type="Gene3D" id="1.20.1250.70">
    <property type="entry name" value="Interleukin-15/Interleukin-21"/>
    <property type="match status" value="1"/>
</dbReference>
<dbReference type="AlphaFoldDB" id="A0A493SZU5"/>
<dbReference type="Pfam" id="PF02372">
    <property type="entry name" value="IL15"/>
    <property type="match status" value="1"/>
</dbReference>
<evidence type="ECO:0000313" key="9">
    <source>
        <dbReference type="Proteomes" id="UP000016666"/>
    </source>
</evidence>
<keyword evidence="9" id="KW-1185">Reference proteome</keyword>
<evidence type="ECO:0000256" key="2">
    <source>
        <dbReference type="ARBA" id="ARBA00006050"/>
    </source>
</evidence>
<dbReference type="Proteomes" id="UP000016666">
    <property type="component" value="Chromosome 4"/>
</dbReference>
<comment type="subcellular location">
    <subcellularLocation>
        <location evidence="1">Secreted</location>
    </subcellularLocation>
</comment>
<dbReference type="PRINTS" id="PR01948">
    <property type="entry name" value="INTLKN15BIRD"/>
</dbReference>
<dbReference type="InterPro" id="IPR020451">
    <property type="entry name" value="IL-15_avian"/>
</dbReference>
<dbReference type="GO" id="GO:0005126">
    <property type="term" value="F:cytokine receptor binding"/>
    <property type="evidence" value="ECO:0007669"/>
    <property type="project" value="InterPro"/>
</dbReference>
<evidence type="ECO:0000256" key="6">
    <source>
        <dbReference type="ARBA" id="ARBA00023157"/>
    </source>
</evidence>
<name>A0A493SZU5_ANAPP</name>
<dbReference type="GO" id="GO:0042102">
    <property type="term" value="P:positive regulation of T cell proliferation"/>
    <property type="evidence" value="ECO:0007669"/>
    <property type="project" value="TreeGrafter"/>
</dbReference>
<keyword evidence="6" id="KW-1015">Disulfide bond</keyword>
<dbReference type="GO" id="GO:0005615">
    <property type="term" value="C:extracellular space"/>
    <property type="evidence" value="ECO:0007669"/>
    <property type="project" value="UniProtKB-KW"/>
</dbReference>
<dbReference type="GO" id="GO:0050778">
    <property type="term" value="P:positive regulation of immune response"/>
    <property type="evidence" value="ECO:0007669"/>
    <property type="project" value="TreeGrafter"/>
</dbReference>
<keyword evidence="5" id="KW-0732">Signal</keyword>
<reference evidence="8" key="3">
    <citation type="submission" date="2025-09" db="UniProtKB">
        <authorList>
            <consortium name="Ensembl"/>
        </authorList>
    </citation>
    <scope>IDENTIFICATION</scope>
</reference>
<dbReference type="OMA" id="FVWGCIS"/>
<evidence type="ECO:0000256" key="3">
    <source>
        <dbReference type="ARBA" id="ARBA00022514"/>
    </source>
</evidence>
<reference evidence="8 9" key="1">
    <citation type="submission" date="2017-10" db="EMBL/GenBank/DDBJ databases">
        <title>A new Pekin duck reference genome.</title>
        <authorList>
            <person name="Hou Z.-C."/>
            <person name="Zhou Z.-K."/>
            <person name="Zhu F."/>
            <person name="Hou S.-S."/>
        </authorList>
    </citation>
    <scope>NUCLEOTIDE SEQUENCE [LARGE SCALE GENOMIC DNA]</scope>
</reference>
<evidence type="ECO:0000256" key="5">
    <source>
        <dbReference type="ARBA" id="ARBA00022729"/>
    </source>
</evidence>
<dbReference type="PANTHER" id="PTHR14356">
    <property type="entry name" value="INTERLEUKIN-15-RELATED"/>
    <property type="match status" value="1"/>
</dbReference>
<keyword evidence="4" id="KW-0964">Secreted</keyword>
<dbReference type="InterPro" id="IPR009079">
    <property type="entry name" value="4_helix_cytokine-like_core"/>
</dbReference>
<protein>
    <recommendedName>
        <fullName evidence="7">Interleukin</fullName>
    </recommendedName>
</protein>
<keyword evidence="3 7" id="KW-0202">Cytokine</keyword>
<dbReference type="GO" id="GO:0001819">
    <property type="term" value="P:positive regulation of cytokine production"/>
    <property type="evidence" value="ECO:0007669"/>
    <property type="project" value="TreeGrafter"/>
</dbReference>
<dbReference type="Ensembl" id="ENSAPLT00000045575.1">
    <property type="protein sequence ID" value="ENSAPLP00000019031.1"/>
    <property type="gene ID" value="ENSAPLG00000004865.2"/>
</dbReference>
<dbReference type="SUPFAM" id="SSF47266">
    <property type="entry name" value="4-helical cytokines"/>
    <property type="match status" value="1"/>
</dbReference>
<dbReference type="InterPro" id="IPR020439">
    <property type="entry name" value="IL-15"/>
</dbReference>
<evidence type="ECO:0000256" key="4">
    <source>
        <dbReference type="ARBA" id="ARBA00022525"/>
    </source>
</evidence>
<dbReference type="GO" id="GO:0006955">
    <property type="term" value="P:immune response"/>
    <property type="evidence" value="ECO:0007669"/>
    <property type="project" value="InterPro"/>
</dbReference>
<sequence length="182" mass="21310">MLGMAWPTQKSAGMYSRLESQKTHLKSICLQYHMYLLLNSHFFFLLKNKTGLTIFFLCAYIPNTEGDHCKWTEVLKDLEQIKTSKDIDVSLYTANTDEDKECQEPIMRCFFLEMNVILHECNIKNCSKTQDVYNILKNGNASFKNELSSTTSKKCKECEEYEEKSFTEFIQNFVKVIQKECK</sequence>
<dbReference type="PANTHER" id="PTHR14356:SF3">
    <property type="entry name" value="INTERLEUKIN-15"/>
    <property type="match status" value="1"/>
</dbReference>
<comment type="similarity">
    <text evidence="2 7">Belongs to the IL-15/IL-21 family.</text>
</comment>
<proteinExistence type="inferred from homology"/>
<evidence type="ECO:0000256" key="7">
    <source>
        <dbReference type="RuleBase" id="RU003453"/>
    </source>
</evidence>
<evidence type="ECO:0000256" key="1">
    <source>
        <dbReference type="ARBA" id="ARBA00004613"/>
    </source>
</evidence>